<sequence>MVASYLQDRRVIVNYARATSEKETTKGCVQGSIGGPTFWNLILDSLLRKVNGMGVYCQAFADDVVLVFSSLKTDNLQTSAETTLAAVQEWGIRNKLSFAAHKTNAMVLTKKLKYDTPIVHMSGTRLRLVEEIKLLGLILDSKLTFNAHVTSVCKKAADIYKKLACAARVSWGLNGEIVRTIYVAVIEPIVLYAASVWSPAAEKLSIRKQLNSLQRGFVQKMCKAYRTVSLTSALVLTGLLPLDLRVREAAILFKTKKGHSTDLLPPGRELERRVGPMQNPHPSLLMTTEYERLENLNPEVLEKHNIVGQKIEGKVGAALTCWDQGREVRYSTFRLERHNTVFQSEMYALFRAVDMAKTLKSSSINILSDSRSSLDLLRSPSVTHPLAVEMKSRIRRLREENKTVRFFWLRAHVGTPGNERADELAKKAALTKKTAPDYDKVPISYVRRQIREETVRTWQDRYNSSETVSVTKIFLPDVKTACRLVRKSAPTPVDTKIMTGHGGFAAYLHRFHLTDSPLCICDPNCEETVLHIILDCPRFGKERLDLEPKLQMKLDQSSLHTILESETSRTSFLTFARKAVTVAAKRNSTTALPPAVTPAQSANTVV</sequence>
<dbReference type="Pfam" id="PF00078">
    <property type="entry name" value="RVT_1"/>
    <property type="match status" value="1"/>
</dbReference>
<feature type="domain" description="RNase H type-1" evidence="2">
    <location>
        <begin position="298"/>
        <end position="430"/>
    </location>
</feature>
<gene>
    <name evidence="3" type="ORF">EEDITHA_LOCUS12515</name>
</gene>
<feature type="domain" description="Reverse transcriptase" evidence="1">
    <location>
        <begin position="1"/>
        <end position="139"/>
    </location>
</feature>
<keyword evidence="4" id="KW-1185">Reference proteome</keyword>
<dbReference type="EMBL" id="CAKOGL010000017">
    <property type="protein sequence ID" value="CAH2097271.1"/>
    <property type="molecule type" value="Genomic_DNA"/>
</dbReference>
<evidence type="ECO:0000259" key="1">
    <source>
        <dbReference type="PROSITE" id="PS50878"/>
    </source>
</evidence>
<proteinExistence type="predicted"/>
<dbReference type="PROSITE" id="PS50878">
    <property type="entry name" value="RT_POL"/>
    <property type="match status" value="1"/>
</dbReference>
<dbReference type="PROSITE" id="PS50879">
    <property type="entry name" value="RNASE_H_1"/>
    <property type="match status" value="1"/>
</dbReference>
<dbReference type="Gene3D" id="3.30.420.10">
    <property type="entry name" value="Ribonuclease H-like superfamily/Ribonuclease H"/>
    <property type="match status" value="1"/>
</dbReference>
<dbReference type="Proteomes" id="UP001153954">
    <property type="component" value="Unassembled WGS sequence"/>
</dbReference>
<evidence type="ECO:0000259" key="2">
    <source>
        <dbReference type="PROSITE" id="PS50879"/>
    </source>
</evidence>
<reference evidence="3" key="1">
    <citation type="submission" date="2022-03" db="EMBL/GenBank/DDBJ databases">
        <authorList>
            <person name="Tunstrom K."/>
        </authorList>
    </citation>
    <scope>NUCLEOTIDE SEQUENCE</scope>
</reference>
<organism evidence="3 4">
    <name type="scientific">Euphydryas editha</name>
    <name type="common">Edith's checkerspot</name>
    <dbReference type="NCBI Taxonomy" id="104508"/>
    <lineage>
        <taxon>Eukaryota</taxon>
        <taxon>Metazoa</taxon>
        <taxon>Ecdysozoa</taxon>
        <taxon>Arthropoda</taxon>
        <taxon>Hexapoda</taxon>
        <taxon>Insecta</taxon>
        <taxon>Pterygota</taxon>
        <taxon>Neoptera</taxon>
        <taxon>Endopterygota</taxon>
        <taxon>Lepidoptera</taxon>
        <taxon>Glossata</taxon>
        <taxon>Ditrysia</taxon>
        <taxon>Papilionoidea</taxon>
        <taxon>Nymphalidae</taxon>
        <taxon>Nymphalinae</taxon>
        <taxon>Euphydryas</taxon>
    </lineage>
</organism>
<dbReference type="CDD" id="cd09276">
    <property type="entry name" value="Rnase_HI_RT_non_LTR"/>
    <property type="match status" value="1"/>
</dbReference>
<dbReference type="AlphaFoldDB" id="A0AAU9UE17"/>
<evidence type="ECO:0008006" key="5">
    <source>
        <dbReference type="Google" id="ProtNLM"/>
    </source>
</evidence>
<dbReference type="Pfam" id="PF00075">
    <property type="entry name" value="RNase_H"/>
    <property type="match status" value="1"/>
</dbReference>
<dbReference type="InterPro" id="IPR012337">
    <property type="entry name" value="RNaseH-like_sf"/>
</dbReference>
<dbReference type="InterPro" id="IPR000477">
    <property type="entry name" value="RT_dom"/>
</dbReference>
<dbReference type="GO" id="GO:0004523">
    <property type="term" value="F:RNA-DNA hybrid ribonuclease activity"/>
    <property type="evidence" value="ECO:0007669"/>
    <property type="project" value="InterPro"/>
</dbReference>
<dbReference type="InterPro" id="IPR002156">
    <property type="entry name" value="RNaseH_domain"/>
</dbReference>
<dbReference type="SUPFAM" id="SSF53098">
    <property type="entry name" value="Ribonuclease H-like"/>
    <property type="match status" value="1"/>
</dbReference>
<evidence type="ECO:0000313" key="3">
    <source>
        <dbReference type="EMBL" id="CAH2097271.1"/>
    </source>
</evidence>
<protein>
    <recommendedName>
        <fullName evidence="5">115 kDa protein in type-1 retrotransposable element R1DM</fullName>
    </recommendedName>
</protein>
<dbReference type="InterPro" id="IPR036397">
    <property type="entry name" value="RNaseH_sf"/>
</dbReference>
<dbReference type="GO" id="GO:0003676">
    <property type="term" value="F:nucleic acid binding"/>
    <property type="evidence" value="ECO:0007669"/>
    <property type="project" value="InterPro"/>
</dbReference>
<evidence type="ECO:0000313" key="4">
    <source>
        <dbReference type="Proteomes" id="UP001153954"/>
    </source>
</evidence>
<name>A0AAU9UE17_EUPED</name>
<dbReference type="PANTHER" id="PTHR33332">
    <property type="entry name" value="REVERSE TRANSCRIPTASE DOMAIN-CONTAINING PROTEIN"/>
    <property type="match status" value="1"/>
</dbReference>
<comment type="caution">
    <text evidence="3">The sequence shown here is derived from an EMBL/GenBank/DDBJ whole genome shotgun (WGS) entry which is preliminary data.</text>
</comment>
<accession>A0AAU9UE17</accession>